<dbReference type="GO" id="GO:0005615">
    <property type="term" value="C:extracellular space"/>
    <property type="evidence" value="ECO:0007669"/>
    <property type="project" value="InterPro"/>
</dbReference>
<organism evidence="12">
    <name type="scientific">Alsobacter sp. KACC 23698</name>
    <dbReference type="NCBI Taxonomy" id="3149229"/>
    <lineage>
        <taxon>Bacteria</taxon>
        <taxon>Pseudomonadati</taxon>
        <taxon>Pseudomonadota</taxon>
        <taxon>Alphaproteobacteria</taxon>
        <taxon>Hyphomicrobiales</taxon>
        <taxon>Alsobacteraceae</taxon>
        <taxon>Alsobacter</taxon>
    </lineage>
</organism>
<dbReference type="Pfam" id="PF13946">
    <property type="entry name" value="DUF4214"/>
    <property type="match status" value="1"/>
</dbReference>
<evidence type="ECO:0000256" key="6">
    <source>
        <dbReference type="ARBA" id="ARBA00022737"/>
    </source>
</evidence>
<dbReference type="RefSeq" id="WP_406854657.1">
    <property type="nucleotide sequence ID" value="NZ_CP157484.1"/>
</dbReference>
<evidence type="ECO:0000259" key="11">
    <source>
        <dbReference type="Pfam" id="PF13946"/>
    </source>
</evidence>
<dbReference type="InterPro" id="IPR011049">
    <property type="entry name" value="Serralysin-like_metalloprot_C"/>
</dbReference>
<keyword evidence="8" id="KW-0862">Zinc</keyword>
<dbReference type="GO" id="GO:0008270">
    <property type="term" value="F:zinc ion binding"/>
    <property type="evidence" value="ECO:0007669"/>
    <property type="project" value="InterPro"/>
</dbReference>
<accession>A0AAU7JCN6</accession>
<dbReference type="Gene3D" id="2.150.10.10">
    <property type="entry name" value="Serralysin-like metalloprotease, C-terminal"/>
    <property type="match status" value="1"/>
</dbReference>
<evidence type="ECO:0000256" key="2">
    <source>
        <dbReference type="ARBA" id="ARBA00004613"/>
    </source>
</evidence>
<keyword evidence="6" id="KW-0677">Repeat</keyword>
<comment type="subcellular location">
    <subcellularLocation>
        <location evidence="2">Secreted</location>
    </subcellularLocation>
</comment>
<evidence type="ECO:0000256" key="1">
    <source>
        <dbReference type="ARBA" id="ARBA00001913"/>
    </source>
</evidence>
<dbReference type="InterPro" id="IPR001818">
    <property type="entry name" value="Pept_M10_metallopeptidase"/>
</dbReference>
<dbReference type="InterPro" id="IPR024079">
    <property type="entry name" value="MetalloPept_cat_dom_sf"/>
</dbReference>
<dbReference type="AlphaFoldDB" id="A0AAU7JCN6"/>
<keyword evidence="3" id="KW-0964">Secreted</keyword>
<dbReference type="GO" id="GO:0006508">
    <property type="term" value="P:proteolysis"/>
    <property type="evidence" value="ECO:0007669"/>
    <property type="project" value="UniProtKB-KW"/>
</dbReference>
<keyword evidence="5" id="KW-0479">Metal-binding</keyword>
<feature type="domain" description="Peptidase M10 serralysin C-terminal" evidence="10">
    <location>
        <begin position="242"/>
        <end position="377"/>
    </location>
</feature>
<dbReference type="InterPro" id="IPR013858">
    <property type="entry name" value="Peptidase_M10B_C"/>
</dbReference>
<evidence type="ECO:0000256" key="5">
    <source>
        <dbReference type="ARBA" id="ARBA00022723"/>
    </source>
</evidence>
<proteinExistence type="predicted"/>
<reference evidence="12" key="1">
    <citation type="submission" date="2024-05" db="EMBL/GenBank/DDBJ databases">
        <authorList>
            <person name="Kim S."/>
            <person name="Heo J."/>
            <person name="Choi H."/>
            <person name="Choi Y."/>
            <person name="Kwon S.-W."/>
            <person name="Kim Y."/>
        </authorList>
    </citation>
    <scope>NUCLEOTIDE SEQUENCE</scope>
    <source>
        <strain evidence="12">KACC 23698</strain>
    </source>
</reference>
<keyword evidence="4" id="KW-0645">Protease</keyword>
<evidence type="ECO:0000256" key="3">
    <source>
        <dbReference type="ARBA" id="ARBA00022525"/>
    </source>
</evidence>
<sequence length="511" mass="53858">MATASTSLLPLTGTPLDAALIGAYWQLDQSRTITWALGDNETYIWSDPSLSAAVISAALGEYEKFLDVHFQYIGQTRWNTSPADITFNIGDSSLLGASTTEARAIFPNLSLADTTIAAFGLSRSQYQHAEGDIWFNNDFSAQAFQYHDKGSQVFYMAMHEIGHALGLKHPHDDGGTGHPTYAQVGAVDSPFLTVMSYGTPPGSTMAAGWPATPGVNEVSALQYLYGANRWTAAGNTSYQLTATSPFQTIYDAGGTDKLDVSTFSTAFVLDLRPGFLSGQASSARPCFGISYGTVIEDAIAGSGADTINGNDGPNRIQGGGGNDSIYGGPGIDTAIYRGLRSQYVLQQSSTSLSVSDVSSGRDGTDTLTGVERLQFADCILAFDTAGDAGQGFRLYQAAFNRTPDKSGLSFWVHALDTGTSLHDVAVGFVNSAEFKAVYGAGASNAQIVDKLYHNVLGRAGEQGGTDYWIGKLQAGTSVADVLANFSESPENVAKVAPLIGTGISLEPGFFA</sequence>
<evidence type="ECO:0000313" key="12">
    <source>
        <dbReference type="EMBL" id="XBO37829.1"/>
    </source>
</evidence>
<evidence type="ECO:0000256" key="7">
    <source>
        <dbReference type="ARBA" id="ARBA00022801"/>
    </source>
</evidence>
<dbReference type="InterPro" id="IPR025282">
    <property type="entry name" value="DUF4214"/>
</dbReference>
<evidence type="ECO:0000259" key="10">
    <source>
        <dbReference type="Pfam" id="PF08548"/>
    </source>
</evidence>
<gene>
    <name evidence="12" type="ORF">ABEG18_19200</name>
</gene>
<dbReference type="Pfam" id="PF00413">
    <property type="entry name" value="Peptidase_M10"/>
    <property type="match status" value="1"/>
</dbReference>
<evidence type="ECO:0000256" key="4">
    <source>
        <dbReference type="ARBA" id="ARBA00022670"/>
    </source>
</evidence>
<dbReference type="GO" id="GO:0005509">
    <property type="term" value="F:calcium ion binding"/>
    <property type="evidence" value="ECO:0007669"/>
    <property type="project" value="InterPro"/>
</dbReference>
<feature type="domain" description="Peptidase M10 metallopeptidase" evidence="9">
    <location>
        <begin position="30"/>
        <end position="182"/>
    </location>
</feature>
<dbReference type="GO" id="GO:0004222">
    <property type="term" value="F:metalloendopeptidase activity"/>
    <property type="evidence" value="ECO:0007669"/>
    <property type="project" value="InterPro"/>
</dbReference>
<feature type="domain" description="DUF4214" evidence="11">
    <location>
        <begin position="428"/>
        <end position="494"/>
    </location>
</feature>
<dbReference type="GO" id="GO:0031012">
    <property type="term" value="C:extracellular matrix"/>
    <property type="evidence" value="ECO:0007669"/>
    <property type="project" value="InterPro"/>
</dbReference>
<dbReference type="Gene3D" id="3.40.390.10">
    <property type="entry name" value="Collagenase (Catalytic Domain)"/>
    <property type="match status" value="1"/>
</dbReference>
<dbReference type="SUPFAM" id="SSF55486">
    <property type="entry name" value="Metalloproteases ('zincins'), catalytic domain"/>
    <property type="match status" value="1"/>
</dbReference>
<dbReference type="Pfam" id="PF00353">
    <property type="entry name" value="HemolysinCabind"/>
    <property type="match status" value="1"/>
</dbReference>
<comment type="cofactor">
    <cofactor evidence="1">
        <name>Ca(2+)</name>
        <dbReference type="ChEBI" id="CHEBI:29108"/>
    </cofactor>
</comment>
<dbReference type="InterPro" id="IPR034033">
    <property type="entry name" value="Serralysin-like"/>
</dbReference>
<dbReference type="EMBL" id="CP157484">
    <property type="protein sequence ID" value="XBO37829.1"/>
    <property type="molecule type" value="Genomic_DNA"/>
</dbReference>
<dbReference type="InterPro" id="IPR001343">
    <property type="entry name" value="Hemolysn_Ca-bd"/>
</dbReference>
<evidence type="ECO:0000256" key="8">
    <source>
        <dbReference type="ARBA" id="ARBA00022833"/>
    </source>
</evidence>
<dbReference type="Pfam" id="PF08548">
    <property type="entry name" value="Peptidase_M10_C"/>
    <property type="match status" value="1"/>
</dbReference>
<name>A0AAU7JCN6_9HYPH</name>
<dbReference type="SUPFAM" id="SSF51120">
    <property type="entry name" value="beta-Roll"/>
    <property type="match status" value="1"/>
</dbReference>
<keyword evidence="7" id="KW-0378">Hydrolase</keyword>
<protein>
    <submittedName>
        <fullName evidence="12">DUF4214 domain-containing protein</fullName>
    </submittedName>
</protein>
<evidence type="ECO:0000259" key="9">
    <source>
        <dbReference type="Pfam" id="PF00413"/>
    </source>
</evidence>
<dbReference type="CDD" id="cd04277">
    <property type="entry name" value="ZnMc_serralysin_like"/>
    <property type="match status" value="1"/>
</dbReference>